<dbReference type="Pfam" id="PF17862">
    <property type="entry name" value="AAA_lid_3"/>
    <property type="match status" value="1"/>
</dbReference>
<dbReference type="InterPro" id="IPR004201">
    <property type="entry name" value="Cdc48_dom2"/>
</dbReference>
<dbReference type="InterPro" id="IPR003338">
    <property type="entry name" value="CDC4_N-term_subdom"/>
</dbReference>
<dbReference type="Gene3D" id="3.40.50.300">
    <property type="entry name" value="P-loop containing nucleotide triphosphate hydrolases"/>
    <property type="match status" value="2"/>
</dbReference>
<evidence type="ECO:0000256" key="1">
    <source>
        <dbReference type="ARBA" id="ARBA00004496"/>
    </source>
</evidence>
<dbReference type="OrthoDB" id="9982946at2759"/>
<dbReference type="InterPro" id="IPR029067">
    <property type="entry name" value="CDC48_domain_2-like_sf"/>
</dbReference>
<reference evidence="17 18" key="1">
    <citation type="journal article" date="2016" name="BMC Genomics">
        <title>Comparative genomic and transcriptomic analyses of the Fuzhuan brick tea-fermentation fungus Aspergillus cristatus.</title>
        <authorList>
            <person name="Ge Y."/>
            <person name="Wang Y."/>
            <person name="Liu Y."/>
            <person name="Tan Y."/>
            <person name="Ren X."/>
            <person name="Zhang X."/>
            <person name="Hyde K.D."/>
            <person name="Liu Y."/>
            <person name="Liu Z."/>
        </authorList>
    </citation>
    <scope>NUCLEOTIDE SEQUENCE [LARGE SCALE GENOMIC DNA]</scope>
    <source>
        <strain evidence="17 18">GZAAS20.1005</strain>
    </source>
</reference>
<dbReference type="GO" id="GO:0043001">
    <property type="term" value="P:Golgi to plasma membrane protein transport"/>
    <property type="evidence" value="ECO:0007669"/>
    <property type="project" value="TreeGrafter"/>
</dbReference>
<dbReference type="EMBL" id="JXNT01000002">
    <property type="protein sequence ID" value="ODM22066.1"/>
    <property type="molecule type" value="Genomic_DNA"/>
</dbReference>
<evidence type="ECO:0000256" key="2">
    <source>
        <dbReference type="ARBA" id="ARBA00006914"/>
    </source>
</evidence>
<dbReference type="FunFam" id="1.10.8.60:FF:000026">
    <property type="entry name" value="vesicle-fusing ATPase isoform X1"/>
    <property type="match status" value="1"/>
</dbReference>
<dbReference type="GO" id="GO:0006891">
    <property type="term" value="P:intra-Golgi vesicle-mediated transport"/>
    <property type="evidence" value="ECO:0007669"/>
    <property type="project" value="TreeGrafter"/>
</dbReference>
<evidence type="ECO:0000256" key="9">
    <source>
        <dbReference type="ARBA" id="ARBA00022927"/>
    </source>
</evidence>
<evidence type="ECO:0000256" key="6">
    <source>
        <dbReference type="ARBA" id="ARBA00022741"/>
    </source>
</evidence>
<dbReference type="STRING" id="573508.A0A1E3BNV5"/>
<dbReference type="GO" id="GO:0035494">
    <property type="term" value="P:SNARE complex disassembly"/>
    <property type="evidence" value="ECO:0007669"/>
    <property type="project" value="InterPro"/>
</dbReference>
<feature type="domain" description="AAA+ ATPase" evidence="14">
    <location>
        <begin position="621"/>
        <end position="757"/>
    </location>
</feature>
<dbReference type="GO" id="GO:0005795">
    <property type="term" value="C:Golgi stack"/>
    <property type="evidence" value="ECO:0007669"/>
    <property type="project" value="TreeGrafter"/>
</dbReference>
<evidence type="ECO:0000256" key="11">
    <source>
        <dbReference type="ARBA" id="ARBA00068637"/>
    </source>
</evidence>
<dbReference type="GO" id="GO:0016887">
    <property type="term" value="F:ATP hydrolysis activity"/>
    <property type="evidence" value="ECO:0007669"/>
    <property type="project" value="InterPro"/>
</dbReference>
<evidence type="ECO:0000256" key="8">
    <source>
        <dbReference type="ARBA" id="ARBA00022892"/>
    </source>
</evidence>
<dbReference type="Pfam" id="PF00004">
    <property type="entry name" value="AAA"/>
    <property type="match status" value="2"/>
</dbReference>
<protein>
    <recommendedName>
        <fullName evidence="11 12">Vesicular-fusion protein SEC18</fullName>
    </recommendedName>
</protein>
<evidence type="ECO:0000256" key="7">
    <source>
        <dbReference type="ARBA" id="ARBA00022840"/>
    </source>
</evidence>
<feature type="compositionally biased region" description="Low complexity" evidence="13">
    <location>
        <begin position="1"/>
        <end position="29"/>
    </location>
</feature>
<keyword evidence="6 12" id="KW-0547">Nucleotide-binding</keyword>
<dbReference type="Gene3D" id="3.10.330.10">
    <property type="match status" value="1"/>
</dbReference>
<dbReference type="SMART" id="SM00382">
    <property type="entry name" value="AAA"/>
    <property type="match status" value="2"/>
</dbReference>
<dbReference type="PANTHER" id="PTHR23078:SF3">
    <property type="entry name" value="VESICLE-FUSING ATPASE"/>
    <property type="match status" value="1"/>
</dbReference>
<feature type="domain" description="AAA+ ATPase" evidence="14">
    <location>
        <begin position="341"/>
        <end position="489"/>
    </location>
</feature>
<dbReference type="PROSITE" id="PS00674">
    <property type="entry name" value="AAA"/>
    <property type="match status" value="1"/>
</dbReference>
<feature type="domain" description="CDC48 N-terminal subdomain" evidence="16">
    <location>
        <begin position="91"/>
        <end position="173"/>
    </location>
</feature>
<dbReference type="Pfam" id="PF02359">
    <property type="entry name" value="CDC48_N"/>
    <property type="match status" value="1"/>
</dbReference>
<dbReference type="InterPro" id="IPR003960">
    <property type="entry name" value="ATPase_AAA_CS"/>
</dbReference>
<comment type="caution">
    <text evidence="17">The sequence shown here is derived from an EMBL/GenBank/DDBJ whole genome shotgun (WGS) entry which is preliminary data.</text>
</comment>
<organism evidence="17 18">
    <name type="scientific">Aspergillus cristatus</name>
    <name type="common">Chinese Fuzhuan brick tea-fermentation fungus</name>
    <name type="synonym">Eurotium cristatum</name>
    <dbReference type="NCBI Taxonomy" id="573508"/>
    <lineage>
        <taxon>Eukaryota</taxon>
        <taxon>Fungi</taxon>
        <taxon>Dikarya</taxon>
        <taxon>Ascomycota</taxon>
        <taxon>Pezizomycotina</taxon>
        <taxon>Eurotiomycetes</taxon>
        <taxon>Eurotiomycetidae</taxon>
        <taxon>Eurotiales</taxon>
        <taxon>Aspergillaceae</taxon>
        <taxon>Aspergillus</taxon>
        <taxon>Aspergillus subgen. Aspergillus</taxon>
    </lineage>
</organism>
<evidence type="ECO:0000256" key="13">
    <source>
        <dbReference type="SAM" id="MobiDB-lite"/>
    </source>
</evidence>
<dbReference type="SMART" id="SM01073">
    <property type="entry name" value="CDC48_N"/>
    <property type="match status" value="1"/>
</dbReference>
<name>A0A1E3BNV5_ASPCR</name>
<dbReference type="InterPro" id="IPR003959">
    <property type="entry name" value="ATPase_AAA_core"/>
</dbReference>
<evidence type="ECO:0000256" key="5">
    <source>
        <dbReference type="ARBA" id="ARBA00022737"/>
    </source>
</evidence>
<keyword evidence="5" id="KW-0677">Repeat</keyword>
<evidence type="ECO:0000256" key="10">
    <source>
        <dbReference type="ARBA" id="ARBA00056429"/>
    </source>
</evidence>
<comment type="function">
    <text evidence="10 12">Required for vesicle-mediated transport. Catalyzes the fusion of transport vesicles within the Golgi cisternae. Is also required for transport from the endoplasmic reticulum to the Golgi stack. Seems to function as a fusion protein required for the delivery of cargo proteins to all compartments of the Golgi stack independent of vesicle origin.</text>
</comment>
<dbReference type="SUPFAM" id="SSF54585">
    <property type="entry name" value="Cdc48 domain 2-like"/>
    <property type="match status" value="1"/>
</dbReference>
<dbReference type="CDD" id="cd00009">
    <property type="entry name" value="AAA"/>
    <property type="match status" value="1"/>
</dbReference>
<sequence length="832" mass="91220">MFNRTNYSNPFSSSRSGGPPSREGYSVPGQGPPPSYGQPMPGAGYSVAPPSYAEAEMTDVHGDFRGRPGQMPMPSRPPVGAKPPAGGGNWVLRPAKSPDNNYTFGNLVAVSPSDFPPTRDGLDLLLLVNGLFVFSARPYPNFQPGHISMSDPQRTWAGVAFTDSVNVQIYDPFSQGGQAYLGSADIEVGFAGKKRVETPYDQDDLGNAVVKNFENQIFAPGQKILMDHRSIPLLLTVKTVQRVDLSSEKADLSGGAVETDPTARGILTRHTQFNFFKDARTGINMKPSARRPAANSIIQPDFKFENMGIGGLDSEFSTIFRRAFASRIFPPGLVDKLGIQHVKGMLLYGPPGTGKTLIARQIGKMLNAREPKIINGPEVLNKFVGQSEENIRKLFADAEKEYKEKGEESGLHIIIFDELDAVCKQRGSGGGGGTGVGDSVVNQLLSKLDGVDQLNNILLIGMTNRMDMIDEALLRPGRLEVHMEISLPDEHGRGQILKIHTQKMRDNSVMDQDVDLEELALMTKNFSGAEIAGLVKSASSFAFSRHVKVGTMASIGDDVVNMKVNRSDFHHALDEVKPAFGVSEEELSSRIQYGIIHYSPIINEILREGELFVKQVGQSTPLFSVLLHGPTASGKTALAARIAIDSGFPFIKLISPEDMVGYNEMAKVHHISKVFEDAYKSRTSVVVVDNIERIIDWVPIGPRFSNTVLQTLMVFLRKQPSKDRRLLVLATTTQRAVLKNLDVYNSFNADIMVPNVNTYDELRYIMEQSEAFDAQEIAQALEEIGGIIDDGKIGVGVKKVLLGIETAKQDVDKVGRFVRVINRAVEEEQIFE</sequence>
<dbReference type="InterPro" id="IPR003593">
    <property type="entry name" value="AAA+_ATPase"/>
</dbReference>
<dbReference type="InterPro" id="IPR041569">
    <property type="entry name" value="AAA_lid_3"/>
</dbReference>
<comment type="similarity">
    <text evidence="2 12">Belongs to the AAA ATPase family.</text>
</comment>
<dbReference type="SMART" id="SM01072">
    <property type="entry name" value="CDC48_2"/>
    <property type="match status" value="1"/>
</dbReference>
<dbReference type="GO" id="GO:0005524">
    <property type="term" value="F:ATP binding"/>
    <property type="evidence" value="ECO:0007669"/>
    <property type="project" value="UniProtKB-UniRule"/>
</dbReference>
<evidence type="ECO:0000313" key="18">
    <source>
        <dbReference type="Proteomes" id="UP000094569"/>
    </source>
</evidence>
<evidence type="ECO:0000313" key="17">
    <source>
        <dbReference type="EMBL" id="ODM22066.1"/>
    </source>
</evidence>
<evidence type="ECO:0000256" key="12">
    <source>
        <dbReference type="RuleBase" id="RU367045"/>
    </source>
</evidence>
<keyword evidence="18" id="KW-1185">Reference proteome</keyword>
<dbReference type="Gene3D" id="2.40.40.20">
    <property type="match status" value="1"/>
</dbReference>
<dbReference type="PANTHER" id="PTHR23078">
    <property type="entry name" value="VESICULAR-FUSION PROTEIN NSF"/>
    <property type="match status" value="1"/>
</dbReference>
<comment type="subcellular location">
    <subcellularLocation>
        <location evidence="1 12">Cytoplasm</location>
    </subcellularLocation>
</comment>
<feature type="domain" description="CDC48" evidence="15">
    <location>
        <begin position="199"/>
        <end position="273"/>
    </location>
</feature>
<evidence type="ECO:0000259" key="15">
    <source>
        <dbReference type="SMART" id="SM01072"/>
    </source>
</evidence>
<keyword evidence="4 12" id="KW-0963">Cytoplasm</keyword>
<dbReference type="AlphaFoldDB" id="A0A1E3BNV5"/>
<keyword evidence="12" id="KW-0378">Hydrolase</keyword>
<feature type="region of interest" description="Disordered" evidence="13">
    <location>
        <begin position="1"/>
        <end position="82"/>
    </location>
</feature>
<keyword evidence="9 12" id="KW-0653">Protein transport</keyword>
<accession>A0A1E3BNV5</accession>
<gene>
    <name evidence="17" type="ORF">SI65_02912</name>
</gene>
<proteinExistence type="inferred from homology"/>
<keyword evidence="3 12" id="KW-0813">Transport</keyword>
<dbReference type="FunFam" id="3.40.50.300:FF:000166">
    <property type="entry name" value="vesicle-fusing ATPase isoform X1"/>
    <property type="match status" value="1"/>
</dbReference>
<evidence type="ECO:0000259" key="14">
    <source>
        <dbReference type="SMART" id="SM00382"/>
    </source>
</evidence>
<dbReference type="SUPFAM" id="SSF52540">
    <property type="entry name" value="P-loop containing nucleoside triphosphate hydrolases"/>
    <property type="match status" value="2"/>
</dbReference>
<evidence type="ECO:0000256" key="3">
    <source>
        <dbReference type="ARBA" id="ARBA00022448"/>
    </source>
</evidence>
<dbReference type="FunFam" id="3.10.330.10:FF:000009">
    <property type="entry name" value="Vesicular-fusion protein sec18"/>
    <property type="match status" value="1"/>
</dbReference>
<evidence type="ECO:0000256" key="4">
    <source>
        <dbReference type="ARBA" id="ARBA00022490"/>
    </source>
</evidence>
<dbReference type="SUPFAM" id="SSF50692">
    <property type="entry name" value="ADC-like"/>
    <property type="match status" value="1"/>
</dbReference>
<evidence type="ECO:0000259" key="16">
    <source>
        <dbReference type="SMART" id="SM01073"/>
    </source>
</evidence>
<dbReference type="InterPro" id="IPR027417">
    <property type="entry name" value="P-loop_NTPase"/>
</dbReference>
<keyword evidence="8 12" id="KW-0931">ER-Golgi transport</keyword>
<keyword evidence="7 12" id="KW-0067">ATP-binding</keyword>
<dbReference type="InterPro" id="IPR009010">
    <property type="entry name" value="Asp_de-COase-like_dom_sf"/>
</dbReference>
<dbReference type="FunFam" id="2.40.40.20:FF:000012">
    <property type="entry name" value="Vesicle-fusing ATPase protein"/>
    <property type="match status" value="1"/>
</dbReference>
<dbReference type="VEuPathDB" id="FungiDB:SI65_02912"/>
<dbReference type="Pfam" id="PF02933">
    <property type="entry name" value="CDC48_2"/>
    <property type="match status" value="1"/>
</dbReference>
<dbReference type="FunFam" id="3.40.50.300:FF:000187">
    <property type="entry name" value="Vesicular-fusion ATPase SEC18"/>
    <property type="match status" value="1"/>
</dbReference>
<dbReference type="Proteomes" id="UP000094569">
    <property type="component" value="Unassembled WGS sequence"/>
</dbReference>
<dbReference type="Gene3D" id="1.10.8.60">
    <property type="match status" value="2"/>
</dbReference>
<dbReference type="InterPro" id="IPR039812">
    <property type="entry name" value="Vesicle-fus_ATPase"/>
</dbReference>